<dbReference type="InterPro" id="IPR018976">
    <property type="entry name" value="Imelysin-like"/>
</dbReference>
<protein>
    <submittedName>
        <fullName evidence="9">Efem/EfeO family lipoprotein NMB0035</fullName>
    </submittedName>
</protein>
<dbReference type="Pfam" id="PF09375">
    <property type="entry name" value="Peptidase_M75"/>
    <property type="match status" value="1"/>
</dbReference>
<keyword evidence="4 6" id="KW-0732">Signal</keyword>
<accession>A0A377R148</accession>
<dbReference type="InterPro" id="IPR028096">
    <property type="entry name" value="EfeO_Cupredoxin"/>
</dbReference>
<dbReference type="InterPro" id="IPR034981">
    <property type="entry name" value="Imelysin-like_EfeO/Algp7"/>
</dbReference>
<dbReference type="Pfam" id="PF13473">
    <property type="entry name" value="Cupredoxin_1"/>
    <property type="match status" value="1"/>
</dbReference>
<proteinExistence type="inferred from homology"/>
<dbReference type="PANTHER" id="PTHR39192">
    <property type="entry name" value="IRON UPTAKE SYSTEM COMPONENT EFEO"/>
    <property type="match status" value="1"/>
</dbReference>
<feature type="signal peptide" evidence="6">
    <location>
        <begin position="1"/>
        <end position="19"/>
    </location>
</feature>
<dbReference type="NCBIfam" id="NF041757">
    <property type="entry name" value="EfeO"/>
    <property type="match status" value="1"/>
</dbReference>
<evidence type="ECO:0000256" key="6">
    <source>
        <dbReference type="SAM" id="SignalP"/>
    </source>
</evidence>
<dbReference type="EMBL" id="UGJJ01000002">
    <property type="protein sequence ID" value="STR02467.1"/>
    <property type="molecule type" value="Genomic_DNA"/>
</dbReference>
<dbReference type="PANTHER" id="PTHR39192:SF1">
    <property type="entry name" value="IRON UPTAKE SYSTEM COMPONENT EFEO"/>
    <property type="match status" value="1"/>
</dbReference>
<dbReference type="RefSeq" id="WP_115308390.1">
    <property type="nucleotide sequence ID" value="NZ_UGJJ01000002.1"/>
</dbReference>
<feature type="chain" id="PRO_5016970185" evidence="6">
    <location>
        <begin position="20"/>
        <end position="397"/>
    </location>
</feature>
<evidence type="ECO:0000256" key="4">
    <source>
        <dbReference type="ARBA" id="ARBA00022729"/>
    </source>
</evidence>
<dbReference type="GO" id="GO:0009279">
    <property type="term" value="C:cell outer membrane"/>
    <property type="evidence" value="ECO:0007669"/>
    <property type="project" value="UniProtKB-SubCell"/>
</dbReference>
<feature type="region of interest" description="Disordered" evidence="5">
    <location>
        <begin position="25"/>
        <end position="44"/>
    </location>
</feature>
<dbReference type="GO" id="GO:0042597">
    <property type="term" value="C:periplasmic space"/>
    <property type="evidence" value="ECO:0007669"/>
    <property type="project" value="UniProtKB-SubCell"/>
</dbReference>
<evidence type="ECO:0000313" key="9">
    <source>
        <dbReference type="EMBL" id="STR02467.1"/>
    </source>
</evidence>
<feature type="domain" description="Imelysin-like" evidence="7">
    <location>
        <begin position="157"/>
        <end position="388"/>
    </location>
</feature>
<evidence type="ECO:0000256" key="5">
    <source>
        <dbReference type="SAM" id="MobiDB-lite"/>
    </source>
</evidence>
<dbReference type="SUPFAM" id="SSF49503">
    <property type="entry name" value="Cupredoxins"/>
    <property type="match status" value="1"/>
</dbReference>
<evidence type="ECO:0000256" key="3">
    <source>
        <dbReference type="ARBA" id="ARBA00005989"/>
    </source>
</evidence>
<dbReference type="Gene3D" id="2.60.40.420">
    <property type="entry name" value="Cupredoxins - blue copper proteins"/>
    <property type="match status" value="1"/>
</dbReference>
<keyword evidence="9" id="KW-0449">Lipoprotein</keyword>
<comment type="similarity">
    <text evidence="3">Belongs to the EfeM/EfeO family.</text>
</comment>
<dbReference type="Proteomes" id="UP000254293">
    <property type="component" value="Unassembled WGS sequence"/>
</dbReference>
<dbReference type="InterPro" id="IPR038352">
    <property type="entry name" value="Imelysin_sf"/>
</dbReference>
<dbReference type="InterPro" id="IPR008972">
    <property type="entry name" value="Cupredoxin"/>
</dbReference>
<feature type="domain" description="EfeO-type cupredoxin-like" evidence="8">
    <location>
        <begin position="42"/>
        <end position="136"/>
    </location>
</feature>
<dbReference type="AlphaFoldDB" id="A0A377R148"/>
<dbReference type="InterPro" id="IPR050894">
    <property type="entry name" value="EfeM/EfeO_iron_uptake"/>
</dbReference>
<evidence type="ECO:0000259" key="8">
    <source>
        <dbReference type="Pfam" id="PF13473"/>
    </source>
</evidence>
<feature type="compositionally biased region" description="Low complexity" evidence="5">
    <location>
        <begin position="27"/>
        <end position="44"/>
    </location>
</feature>
<comment type="subcellular location">
    <subcellularLocation>
        <location evidence="2">Cell outer membrane</location>
        <topology evidence="2">Lipid-anchor</topology>
    </subcellularLocation>
    <subcellularLocation>
        <location evidence="1">Periplasm</location>
    </subcellularLocation>
</comment>
<dbReference type="PROSITE" id="PS51257">
    <property type="entry name" value="PROKAR_LIPOPROTEIN"/>
    <property type="match status" value="1"/>
</dbReference>
<dbReference type="Gene3D" id="1.20.1420.20">
    <property type="entry name" value="M75 peptidase, HXXE motif"/>
    <property type="match status" value="1"/>
</dbReference>
<dbReference type="InterPro" id="IPR053377">
    <property type="entry name" value="Iron_uptake_EfeM/EfeO"/>
</dbReference>
<gene>
    <name evidence="9" type="ORF">NCTC13336_01343</name>
</gene>
<organism evidence="9 10">
    <name type="scientific">Kingella potus</name>
    <dbReference type="NCBI Taxonomy" id="265175"/>
    <lineage>
        <taxon>Bacteria</taxon>
        <taxon>Pseudomonadati</taxon>
        <taxon>Pseudomonadota</taxon>
        <taxon>Betaproteobacteria</taxon>
        <taxon>Neisseriales</taxon>
        <taxon>Neisseriaceae</taxon>
        <taxon>Kingella</taxon>
    </lineage>
</organism>
<reference evidence="9 10" key="1">
    <citation type="submission" date="2018-06" db="EMBL/GenBank/DDBJ databases">
        <authorList>
            <consortium name="Pathogen Informatics"/>
            <person name="Doyle S."/>
        </authorList>
    </citation>
    <scope>NUCLEOTIDE SEQUENCE [LARGE SCALE GENOMIC DNA]</scope>
    <source>
        <strain evidence="9 10">NCTC13336</strain>
    </source>
</reference>
<sequence length="397" mass="43103">MKMTRITLSVLLAMGLAACQPPETQKAAAPASGEAPASSPSAAPAAANADGSYNIAVNDAACEPMDLTVPSGETVFHIKNNSGRKLEWEILEGVMVVDERENIAPGLSDKMTVTLLPGTYEMTCGLLTNPRGKLTVTDSGFKAQPAQADMGKLAQPLADYKTYVQGEAQQLVGKTEKFVAAVQAGKVDEAKSLFADTRVHYERIEPIAELFNELDPAIDSREDDYKEKAKDDAFTGFHRIEHALWIDGKIDDKTKATAEKLDKDVKTLKAEIDVLSFPPGKVVGGAAALIEEVAATKITGEEDRYSHTDLSDFQANIDGSKKIVDLFRPLIAEKNQALLDTVDENFKKINEILAKYKKGDGFESYDKLSEEDRKQLKAPINTLAEELGKLRGTLGLK</sequence>
<dbReference type="CDD" id="cd14656">
    <property type="entry name" value="Imelysin-like_EfeO"/>
    <property type="match status" value="1"/>
</dbReference>
<name>A0A377R148_9NEIS</name>
<dbReference type="OrthoDB" id="7348379at2"/>
<evidence type="ECO:0000259" key="7">
    <source>
        <dbReference type="Pfam" id="PF09375"/>
    </source>
</evidence>
<evidence type="ECO:0000256" key="2">
    <source>
        <dbReference type="ARBA" id="ARBA00004459"/>
    </source>
</evidence>
<dbReference type="NCBIfam" id="NF007697">
    <property type="entry name" value="PRK10378.1"/>
    <property type="match status" value="1"/>
</dbReference>
<evidence type="ECO:0000313" key="10">
    <source>
        <dbReference type="Proteomes" id="UP000254293"/>
    </source>
</evidence>
<evidence type="ECO:0000256" key="1">
    <source>
        <dbReference type="ARBA" id="ARBA00004418"/>
    </source>
</evidence>
<keyword evidence="10" id="KW-1185">Reference proteome</keyword>